<dbReference type="InterPro" id="IPR021857">
    <property type="entry name" value="DUF3467"/>
</dbReference>
<dbReference type="OrthoDB" id="72504at2"/>
<dbReference type="Pfam" id="PF11950">
    <property type="entry name" value="DUF3467"/>
    <property type="match status" value="1"/>
</dbReference>
<evidence type="ECO:0000313" key="1">
    <source>
        <dbReference type="EMBL" id="PYE53300.1"/>
    </source>
</evidence>
<dbReference type="EMBL" id="QJSX01000009">
    <property type="protein sequence ID" value="PYE53300.1"/>
    <property type="molecule type" value="Genomic_DNA"/>
</dbReference>
<name>A0A318S9Y6_9DEIO</name>
<accession>A0A318S9Y6</accession>
<proteinExistence type="predicted"/>
<evidence type="ECO:0000313" key="2">
    <source>
        <dbReference type="Proteomes" id="UP000248326"/>
    </source>
</evidence>
<protein>
    <submittedName>
        <fullName evidence="1">Uncharacterized protein DUF3467</fullName>
    </submittedName>
</protein>
<comment type="caution">
    <text evidence="1">The sequence shown here is derived from an EMBL/GenBank/DDBJ whole genome shotgun (WGS) entry which is preliminary data.</text>
</comment>
<keyword evidence="2" id="KW-1185">Reference proteome</keyword>
<dbReference type="AlphaFoldDB" id="A0A318S9Y6"/>
<organism evidence="1 2">
    <name type="scientific">Deinococcus yavapaiensis KR-236</name>
    <dbReference type="NCBI Taxonomy" id="694435"/>
    <lineage>
        <taxon>Bacteria</taxon>
        <taxon>Thermotogati</taxon>
        <taxon>Deinococcota</taxon>
        <taxon>Deinococci</taxon>
        <taxon>Deinococcales</taxon>
        <taxon>Deinococcaceae</taxon>
        <taxon>Deinococcus</taxon>
    </lineage>
</organism>
<dbReference type="Proteomes" id="UP000248326">
    <property type="component" value="Unassembled WGS sequence"/>
</dbReference>
<sequence length="79" mass="8928">MTTNIRVPSDIKPLYANFAVLDTTRDEVLLNFCFAEGPSDKPEASLVAKIVMTPTNLKNLHDRIGELLEHHQMRHGPMK</sequence>
<reference evidence="1 2" key="1">
    <citation type="submission" date="2018-06" db="EMBL/GenBank/DDBJ databases">
        <title>Genomic Encyclopedia of Type Strains, Phase IV (KMG-IV): sequencing the most valuable type-strain genomes for metagenomic binning, comparative biology and taxonomic classification.</title>
        <authorList>
            <person name="Goeker M."/>
        </authorList>
    </citation>
    <scope>NUCLEOTIDE SEQUENCE [LARGE SCALE GENOMIC DNA]</scope>
    <source>
        <strain evidence="1 2">DSM 18048</strain>
    </source>
</reference>
<dbReference type="RefSeq" id="WP_110887107.1">
    <property type="nucleotide sequence ID" value="NZ_QJSX01000009.1"/>
</dbReference>
<gene>
    <name evidence="1" type="ORF">DES52_10972</name>
</gene>